<dbReference type="EMBL" id="JAODOP010000001">
    <property type="protein sequence ID" value="MEF3831983.1"/>
    <property type="molecule type" value="Genomic_DNA"/>
</dbReference>
<gene>
    <name evidence="1" type="ORF">N1F79_02470</name>
</gene>
<sequence>MKTIFWKNIKLAETRKYDALSEYGGWVLKGGLLLWKKKNRMAINVNVKGNIGIQVTLSNHKKILIGTQKRFEADNVIAKYLRKK</sequence>
<evidence type="ECO:0000313" key="2">
    <source>
        <dbReference type="Proteomes" id="UP001337305"/>
    </source>
</evidence>
<dbReference type="Proteomes" id="UP001337305">
    <property type="component" value="Unassembled WGS sequence"/>
</dbReference>
<reference evidence="1 2" key="1">
    <citation type="submission" date="2022-09" db="EMBL/GenBank/DDBJ databases">
        <title>Genome sequencing of Flavivirga sp. MEBiC05379.</title>
        <authorList>
            <person name="Oh H.-M."/>
            <person name="Kwon K.K."/>
            <person name="Park M.J."/>
            <person name="Yang S.-H."/>
        </authorList>
    </citation>
    <scope>NUCLEOTIDE SEQUENCE [LARGE SCALE GENOMIC DNA]</scope>
    <source>
        <strain evidence="1 2">MEBiC05379</strain>
    </source>
</reference>
<organism evidence="1 2">
    <name type="scientific">Flavivirga spongiicola</name>
    <dbReference type="NCBI Taxonomy" id="421621"/>
    <lineage>
        <taxon>Bacteria</taxon>
        <taxon>Pseudomonadati</taxon>
        <taxon>Bacteroidota</taxon>
        <taxon>Flavobacteriia</taxon>
        <taxon>Flavobacteriales</taxon>
        <taxon>Flavobacteriaceae</taxon>
        <taxon>Flavivirga</taxon>
    </lineage>
</organism>
<dbReference type="RefSeq" id="WP_303308977.1">
    <property type="nucleotide sequence ID" value="NZ_JAODOP010000001.1"/>
</dbReference>
<proteinExistence type="predicted"/>
<name>A0ABU7XMN8_9FLAO</name>
<protein>
    <submittedName>
        <fullName evidence="1">Uncharacterized protein</fullName>
    </submittedName>
</protein>
<keyword evidence="2" id="KW-1185">Reference proteome</keyword>
<evidence type="ECO:0000313" key="1">
    <source>
        <dbReference type="EMBL" id="MEF3831983.1"/>
    </source>
</evidence>
<comment type="caution">
    <text evidence="1">The sequence shown here is derived from an EMBL/GenBank/DDBJ whole genome shotgun (WGS) entry which is preliminary data.</text>
</comment>
<accession>A0ABU7XMN8</accession>